<dbReference type="InterPro" id="IPR050480">
    <property type="entry name" value="CysZ-like"/>
</dbReference>
<keyword evidence="6 11" id="KW-0812">Transmembrane</keyword>
<keyword evidence="4 11" id="KW-0997">Cell inner membrane</keyword>
<keyword evidence="7 11" id="KW-1133">Transmembrane helix</keyword>
<sequence length="256" mass="28352">MKGNAIQGARYLLQGASLLKHPRLRLFVIIPLLVNIVIFASLFGISYAYLGRTIDGWMNAIPQWLTFIEWIIWPVLVIVFSLLAGYVFTAVALIIASPFNSLLAEKAEELITGRQVDALEGFAAALMEVPRSIVREIFKLMYYLPMAAFVLLISFLPLINALAPFLWFLLGAWMMSIQYVDYPMDNHKLSFADVKDAVRSRRLSSMGFGGLVALCTGIPLLNFFVVPSAIVGATLLWSKELAPAELRAPIGRTIAG</sequence>
<dbReference type="GO" id="GO:0009675">
    <property type="term" value="F:high-affinity sulfate:proton symporter activity"/>
    <property type="evidence" value="ECO:0007669"/>
    <property type="project" value="TreeGrafter"/>
</dbReference>
<dbReference type="EMBL" id="JACFXU010000014">
    <property type="protein sequence ID" value="MBA6413014.1"/>
    <property type="molecule type" value="Genomic_DNA"/>
</dbReference>
<evidence type="ECO:0000256" key="9">
    <source>
        <dbReference type="ARBA" id="ARBA00023136"/>
    </source>
</evidence>
<evidence type="ECO:0000256" key="6">
    <source>
        <dbReference type="ARBA" id="ARBA00022692"/>
    </source>
</evidence>
<evidence type="ECO:0000256" key="4">
    <source>
        <dbReference type="ARBA" id="ARBA00022519"/>
    </source>
</evidence>
<evidence type="ECO:0000256" key="7">
    <source>
        <dbReference type="ARBA" id="ARBA00022989"/>
    </source>
</evidence>
<keyword evidence="3 11" id="KW-1003">Cell membrane</keyword>
<comment type="function">
    <text evidence="11">High affinity, high specificity proton-dependent sulfate transporter, which mediates sulfate uptake. Provides the sulfur source for the cysteine synthesis pathway.</text>
</comment>
<dbReference type="RefSeq" id="WP_182171510.1">
    <property type="nucleotide sequence ID" value="NZ_JACFXU010000014.1"/>
</dbReference>
<dbReference type="Pfam" id="PF07264">
    <property type="entry name" value="EI24"/>
    <property type="match status" value="1"/>
</dbReference>
<reference evidence="12 13" key="1">
    <citation type="submission" date="2020-07" db="EMBL/GenBank/DDBJ databases">
        <title>Halieaceae bacterium, F7430, whole genome shotgun sequencing project.</title>
        <authorList>
            <person name="Jiang S."/>
            <person name="Liu Z.W."/>
            <person name="Du Z.J."/>
        </authorList>
    </citation>
    <scope>NUCLEOTIDE SEQUENCE [LARGE SCALE GENOMIC DNA]</scope>
    <source>
        <strain evidence="12 13">F7430</strain>
    </source>
</reference>
<evidence type="ECO:0000256" key="10">
    <source>
        <dbReference type="ARBA" id="ARBA00023192"/>
    </source>
</evidence>
<dbReference type="PANTHER" id="PTHR37468">
    <property type="entry name" value="SULFATE TRANSPORTER CYSZ"/>
    <property type="match status" value="1"/>
</dbReference>
<evidence type="ECO:0000256" key="8">
    <source>
        <dbReference type="ARBA" id="ARBA00023032"/>
    </source>
</evidence>
<keyword evidence="10 11" id="KW-0198">Cysteine biosynthesis</keyword>
<evidence type="ECO:0000256" key="2">
    <source>
        <dbReference type="ARBA" id="ARBA00022448"/>
    </source>
</evidence>
<dbReference type="InterPro" id="IPR022985">
    <property type="entry name" value="Sulfate_CysZ"/>
</dbReference>
<keyword evidence="2 11" id="KW-0813">Transport</keyword>
<evidence type="ECO:0000313" key="13">
    <source>
        <dbReference type="Proteomes" id="UP000539350"/>
    </source>
</evidence>
<dbReference type="HAMAP" id="MF_00468">
    <property type="entry name" value="CysZ"/>
    <property type="match status" value="1"/>
</dbReference>
<evidence type="ECO:0000256" key="11">
    <source>
        <dbReference type="HAMAP-Rule" id="MF_00468"/>
    </source>
</evidence>
<feature type="transmembrane region" description="Helical" evidence="11">
    <location>
        <begin position="140"/>
        <end position="159"/>
    </location>
</feature>
<keyword evidence="13" id="KW-1185">Reference proteome</keyword>
<name>A0A7W2YJV7_9GAMM</name>
<feature type="transmembrane region" description="Helical" evidence="11">
    <location>
        <begin position="203"/>
        <end position="226"/>
    </location>
</feature>
<evidence type="ECO:0000313" key="12">
    <source>
        <dbReference type="EMBL" id="MBA6413014.1"/>
    </source>
</evidence>
<evidence type="ECO:0000256" key="1">
    <source>
        <dbReference type="ARBA" id="ARBA00004141"/>
    </source>
</evidence>
<feature type="transmembrane region" description="Helical" evidence="11">
    <location>
        <begin position="26"/>
        <end position="50"/>
    </location>
</feature>
<evidence type="ECO:0000256" key="3">
    <source>
        <dbReference type="ARBA" id="ARBA00022475"/>
    </source>
</evidence>
<evidence type="ECO:0000256" key="5">
    <source>
        <dbReference type="ARBA" id="ARBA00022605"/>
    </source>
</evidence>
<dbReference type="GO" id="GO:0005886">
    <property type="term" value="C:plasma membrane"/>
    <property type="evidence" value="ECO:0007669"/>
    <property type="project" value="UniProtKB-SubCell"/>
</dbReference>
<dbReference type="PANTHER" id="PTHR37468:SF1">
    <property type="entry name" value="SULFATE TRANSPORTER CYSZ"/>
    <property type="match status" value="1"/>
</dbReference>
<dbReference type="AlphaFoldDB" id="A0A7W2YJV7"/>
<dbReference type="GO" id="GO:0019344">
    <property type="term" value="P:cysteine biosynthetic process"/>
    <property type="evidence" value="ECO:0007669"/>
    <property type="project" value="UniProtKB-UniRule"/>
</dbReference>
<keyword evidence="8 11" id="KW-0764">Sulfate transport</keyword>
<accession>A0A7W2YJV7</accession>
<dbReference type="GO" id="GO:0000103">
    <property type="term" value="P:sulfate assimilation"/>
    <property type="evidence" value="ECO:0007669"/>
    <property type="project" value="InterPro"/>
</dbReference>
<keyword evidence="9 11" id="KW-0472">Membrane</keyword>
<feature type="transmembrane region" description="Helical" evidence="11">
    <location>
        <begin position="70"/>
        <end position="96"/>
    </location>
</feature>
<proteinExistence type="inferred from homology"/>
<keyword evidence="5 11" id="KW-0028">Amino-acid biosynthesis</keyword>
<dbReference type="InterPro" id="IPR059112">
    <property type="entry name" value="CysZ/EI24"/>
</dbReference>
<protein>
    <recommendedName>
        <fullName evidence="11">Sulfate transporter CysZ</fullName>
    </recommendedName>
</protein>
<comment type="similarity">
    <text evidence="11">Belongs to the CysZ family.</text>
</comment>
<dbReference type="Proteomes" id="UP000539350">
    <property type="component" value="Unassembled WGS sequence"/>
</dbReference>
<gene>
    <name evidence="11 12" type="primary">cysZ</name>
    <name evidence="12" type="ORF">H2508_07805</name>
</gene>
<comment type="subcellular location">
    <subcellularLocation>
        <location evidence="11">Cell inner membrane</location>
        <topology evidence="11">Multi-pass membrane protein</topology>
    </subcellularLocation>
    <subcellularLocation>
        <location evidence="1">Membrane</location>
        <topology evidence="1">Multi-pass membrane protein</topology>
    </subcellularLocation>
</comment>
<dbReference type="NCBIfam" id="NF003433">
    <property type="entry name" value="PRK04949.1"/>
    <property type="match status" value="1"/>
</dbReference>
<comment type="caution">
    <text evidence="12">The sequence shown here is derived from an EMBL/GenBank/DDBJ whole genome shotgun (WGS) entry which is preliminary data.</text>
</comment>
<organism evidence="12 13">
    <name type="scientific">Sediminihaliea albiluteola</name>
    <dbReference type="NCBI Taxonomy" id="2758564"/>
    <lineage>
        <taxon>Bacteria</taxon>
        <taxon>Pseudomonadati</taxon>
        <taxon>Pseudomonadota</taxon>
        <taxon>Gammaproteobacteria</taxon>
        <taxon>Cellvibrionales</taxon>
        <taxon>Halieaceae</taxon>
        <taxon>Sediminihaliea</taxon>
    </lineage>
</organism>